<comment type="catalytic activity">
    <reaction evidence="1">
        <text>ATP + protein L-histidine = ADP + protein N-phospho-L-histidine.</text>
        <dbReference type="EC" id="2.7.13.3"/>
    </reaction>
</comment>
<evidence type="ECO:0000256" key="5">
    <source>
        <dbReference type="ARBA" id="ARBA00022741"/>
    </source>
</evidence>
<evidence type="ECO:0000256" key="9">
    <source>
        <dbReference type="SAM" id="MobiDB-lite"/>
    </source>
</evidence>
<proteinExistence type="predicted"/>
<evidence type="ECO:0000256" key="1">
    <source>
        <dbReference type="ARBA" id="ARBA00000085"/>
    </source>
</evidence>
<dbReference type="InterPro" id="IPR011712">
    <property type="entry name" value="Sig_transdc_His_kin_sub3_dim/P"/>
</dbReference>
<evidence type="ECO:0000256" key="10">
    <source>
        <dbReference type="SAM" id="Phobius"/>
    </source>
</evidence>
<dbReference type="GO" id="GO:0005524">
    <property type="term" value="F:ATP binding"/>
    <property type="evidence" value="ECO:0007669"/>
    <property type="project" value="UniProtKB-KW"/>
</dbReference>
<dbReference type="Pfam" id="PF02518">
    <property type="entry name" value="HATPase_c"/>
    <property type="match status" value="1"/>
</dbReference>
<dbReference type="EMBL" id="WWHY01000001">
    <property type="protein sequence ID" value="MYR33916.1"/>
    <property type="molecule type" value="Genomic_DNA"/>
</dbReference>
<comment type="caution">
    <text evidence="12">The sequence shown here is derived from an EMBL/GenBank/DDBJ whole genome shotgun (WGS) entry which is preliminary data.</text>
</comment>
<keyword evidence="4" id="KW-0808">Transferase</keyword>
<dbReference type="InterPro" id="IPR025828">
    <property type="entry name" value="Put_sensor_dom"/>
</dbReference>
<feature type="region of interest" description="Disordered" evidence="9">
    <location>
        <begin position="355"/>
        <end position="374"/>
    </location>
</feature>
<dbReference type="InterPro" id="IPR050482">
    <property type="entry name" value="Sensor_HK_TwoCompSys"/>
</dbReference>
<accession>A0A7K2IVR0</accession>
<feature type="transmembrane region" description="Helical" evidence="10">
    <location>
        <begin position="144"/>
        <end position="173"/>
    </location>
</feature>
<dbReference type="CDD" id="cd16917">
    <property type="entry name" value="HATPase_UhpB-NarQ-NarX-like"/>
    <property type="match status" value="1"/>
</dbReference>
<dbReference type="GO" id="GO:0046983">
    <property type="term" value="F:protein dimerization activity"/>
    <property type="evidence" value="ECO:0007669"/>
    <property type="project" value="InterPro"/>
</dbReference>
<dbReference type="InterPro" id="IPR036890">
    <property type="entry name" value="HATPase_C_sf"/>
</dbReference>
<evidence type="ECO:0000256" key="7">
    <source>
        <dbReference type="ARBA" id="ARBA00022840"/>
    </source>
</evidence>
<keyword evidence="3" id="KW-0597">Phosphoprotein</keyword>
<dbReference type="Gene3D" id="1.20.5.1930">
    <property type="match status" value="1"/>
</dbReference>
<dbReference type="AlphaFoldDB" id="A0A7K2IVR0"/>
<dbReference type="PANTHER" id="PTHR24421:SF10">
    <property type="entry name" value="NITRATE_NITRITE SENSOR PROTEIN NARQ"/>
    <property type="match status" value="1"/>
</dbReference>
<dbReference type="Pfam" id="PF07730">
    <property type="entry name" value="HisKA_3"/>
    <property type="match status" value="1"/>
</dbReference>
<keyword evidence="6 12" id="KW-0418">Kinase</keyword>
<gene>
    <name evidence="12" type="ORF">GTW20_17050</name>
</gene>
<protein>
    <recommendedName>
        <fullName evidence="2">histidine kinase</fullName>
        <ecNumber evidence="2">2.7.13.3</ecNumber>
    </recommendedName>
</protein>
<keyword evidence="5" id="KW-0547">Nucleotide-binding</keyword>
<evidence type="ECO:0000313" key="12">
    <source>
        <dbReference type="EMBL" id="MYR33916.1"/>
    </source>
</evidence>
<feature type="transmembrane region" description="Helical" evidence="10">
    <location>
        <begin position="101"/>
        <end position="124"/>
    </location>
</feature>
<name>A0A7K2IVR0_9ACTN</name>
<evidence type="ECO:0000259" key="11">
    <source>
        <dbReference type="SMART" id="SM00387"/>
    </source>
</evidence>
<reference evidence="12 13" key="1">
    <citation type="journal article" date="2019" name="Nat. Commun.">
        <title>The antimicrobial potential of Streptomyces from insect microbiomes.</title>
        <authorList>
            <person name="Chevrette M.G."/>
            <person name="Carlson C.M."/>
            <person name="Ortega H.E."/>
            <person name="Thomas C."/>
            <person name="Ananiev G.E."/>
            <person name="Barns K.J."/>
            <person name="Book A.J."/>
            <person name="Cagnazzo J."/>
            <person name="Carlos C."/>
            <person name="Flanigan W."/>
            <person name="Grubbs K.J."/>
            <person name="Horn H.A."/>
            <person name="Hoffmann F.M."/>
            <person name="Klassen J.L."/>
            <person name="Knack J.J."/>
            <person name="Lewin G.R."/>
            <person name="McDonald B.R."/>
            <person name="Muller L."/>
            <person name="Melo W.G.P."/>
            <person name="Pinto-Tomas A.A."/>
            <person name="Schmitz A."/>
            <person name="Wendt-Pienkowski E."/>
            <person name="Wildman S."/>
            <person name="Zhao M."/>
            <person name="Zhang F."/>
            <person name="Bugni T.S."/>
            <person name="Andes D.R."/>
            <person name="Pupo M.T."/>
            <person name="Currie C.R."/>
        </authorList>
    </citation>
    <scope>NUCLEOTIDE SEQUENCE [LARGE SCALE GENOMIC DNA]</scope>
    <source>
        <strain evidence="12 13">SID5840</strain>
    </source>
</reference>
<dbReference type="GO" id="GO:0000155">
    <property type="term" value="F:phosphorelay sensor kinase activity"/>
    <property type="evidence" value="ECO:0007669"/>
    <property type="project" value="InterPro"/>
</dbReference>
<dbReference type="Proteomes" id="UP000467124">
    <property type="component" value="Unassembled WGS sequence"/>
</dbReference>
<keyword evidence="7" id="KW-0067">ATP-binding</keyword>
<dbReference type="RefSeq" id="WP_161111356.1">
    <property type="nucleotide sequence ID" value="NZ_JBEXQO010000005.1"/>
</dbReference>
<feature type="transmembrane region" description="Helical" evidence="10">
    <location>
        <begin position="12"/>
        <end position="29"/>
    </location>
</feature>
<dbReference type="InterPro" id="IPR003594">
    <property type="entry name" value="HATPase_dom"/>
</dbReference>
<dbReference type="GO" id="GO:0016020">
    <property type="term" value="C:membrane"/>
    <property type="evidence" value="ECO:0007669"/>
    <property type="project" value="InterPro"/>
</dbReference>
<dbReference type="SMART" id="SM00387">
    <property type="entry name" value="HATPase_c"/>
    <property type="match status" value="1"/>
</dbReference>
<dbReference type="Gene3D" id="3.30.565.10">
    <property type="entry name" value="Histidine kinase-like ATPase, C-terminal domain"/>
    <property type="match status" value="1"/>
</dbReference>
<evidence type="ECO:0000256" key="2">
    <source>
        <dbReference type="ARBA" id="ARBA00012438"/>
    </source>
</evidence>
<evidence type="ECO:0000256" key="6">
    <source>
        <dbReference type="ARBA" id="ARBA00022777"/>
    </source>
</evidence>
<feature type="domain" description="Histidine kinase/HSP90-like ATPase" evidence="11">
    <location>
        <begin position="315"/>
        <end position="405"/>
    </location>
</feature>
<evidence type="ECO:0000313" key="13">
    <source>
        <dbReference type="Proteomes" id="UP000467124"/>
    </source>
</evidence>
<dbReference type="Pfam" id="PF13796">
    <property type="entry name" value="Sensor"/>
    <property type="match status" value="1"/>
</dbReference>
<evidence type="ECO:0000256" key="4">
    <source>
        <dbReference type="ARBA" id="ARBA00022679"/>
    </source>
</evidence>
<dbReference type="SUPFAM" id="SSF55874">
    <property type="entry name" value="ATPase domain of HSP90 chaperone/DNA topoisomerase II/histidine kinase"/>
    <property type="match status" value="1"/>
</dbReference>
<evidence type="ECO:0000256" key="3">
    <source>
        <dbReference type="ARBA" id="ARBA00022553"/>
    </source>
</evidence>
<keyword evidence="10" id="KW-0812">Transmembrane</keyword>
<evidence type="ECO:0000256" key="8">
    <source>
        <dbReference type="ARBA" id="ARBA00023012"/>
    </source>
</evidence>
<keyword evidence="10" id="KW-0472">Membrane</keyword>
<dbReference type="EC" id="2.7.13.3" evidence="2"/>
<keyword evidence="8" id="KW-0902">Two-component regulatory system</keyword>
<sequence>MRYAWGRAWRACGYLLLAGASGLATLVMMPLGVAVVLLIVVGGVGLLLLPRCLVLSVRWTDLHRRRAARFLGEEVPELPVPAATYLREMWREPSVRRSLRWMPVFTLVSVVLGMLAVFLPGMVLNTVQTLMWWALPVALRPEPYGIAIDGWGIALVTVAGQVLSFVVLALWVVPASARAHARLCLLLSAPTEAELLTERVDRLSRTRAEVVDSHGAELRRIERDLHDGTQARLVAIAMQLGVAREAVSDPAVAALLERAHQGAEEAMTELREVIRGVYPPILADRGLVGALTALAARSAVPVRLDLDDPGELPVSVETAAYYVVTEAVSNASRHADAETISVALSRSPGLLRVEVHDDGRGGADENSGSGLPGLRRRVAALDGRVSVHSPAGGPTVIEAELPCAS</sequence>
<keyword evidence="10" id="KW-1133">Transmembrane helix</keyword>
<organism evidence="12 13">
    <name type="scientific">Nocardiopsis alba</name>
    <dbReference type="NCBI Taxonomy" id="53437"/>
    <lineage>
        <taxon>Bacteria</taxon>
        <taxon>Bacillati</taxon>
        <taxon>Actinomycetota</taxon>
        <taxon>Actinomycetes</taxon>
        <taxon>Streptosporangiales</taxon>
        <taxon>Nocardiopsidaceae</taxon>
        <taxon>Nocardiopsis</taxon>
    </lineage>
</organism>
<dbReference type="PANTHER" id="PTHR24421">
    <property type="entry name" value="NITRATE/NITRITE SENSOR PROTEIN NARX-RELATED"/>
    <property type="match status" value="1"/>
</dbReference>
<feature type="transmembrane region" description="Helical" evidence="10">
    <location>
        <begin position="35"/>
        <end position="57"/>
    </location>
</feature>